<gene>
    <name evidence="1" type="ORF">JV38_19725</name>
    <name evidence="2" type="ORF">KU73_20140</name>
</gene>
<dbReference type="EMBL" id="JQHP01000012">
    <property type="protein sequence ID" value="KFX03449.1"/>
    <property type="molecule type" value="Genomic_DNA"/>
</dbReference>
<proteinExistence type="predicted"/>
<dbReference type="AlphaFoldDB" id="A0AAW3ECP2"/>
<keyword evidence="4" id="KW-1185">Reference proteome</keyword>
<evidence type="ECO:0000313" key="2">
    <source>
        <dbReference type="EMBL" id="KGA26795.1"/>
    </source>
</evidence>
<evidence type="ECO:0000313" key="3">
    <source>
        <dbReference type="Proteomes" id="UP000029257"/>
    </source>
</evidence>
<protein>
    <submittedName>
        <fullName evidence="1">Uncharacterized protein</fullName>
    </submittedName>
</protein>
<dbReference type="Proteomes" id="UP000029257">
    <property type="component" value="Unassembled WGS sequence"/>
</dbReference>
<reference evidence="3 4" key="1">
    <citation type="submission" date="2014-08" db="EMBL/GenBank/DDBJ databases">
        <title>Genome sequences of NCPPB Pectobacterium isolates.</title>
        <authorList>
            <person name="Glover R.H."/>
            <person name="Sapp M."/>
            <person name="Elphinstone J."/>
        </authorList>
    </citation>
    <scope>NUCLEOTIDE SEQUENCE [LARGE SCALE GENOMIC DNA]</scope>
    <source>
        <strain evidence="1 3">NCPPB 3701</strain>
        <strain evidence="2 4">NCPPB3702</strain>
    </source>
</reference>
<evidence type="ECO:0000313" key="1">
    <source>
        <dbReference type="EMBL" id="KFX03449.1"/>
    </source>
</evidence>
<comment type="caution">
    <text evidence="1">The sequence shown here is derived from an EMBL/GenBank/DDBJ whole genome shotgun (WGS) entry which is preliminary data.</text>
</comment>
<name>A0AAW3ECP2_9GAMM</name>
<dbReference type="RefSeq" id="WP_005970979.1">
    <property type="nucleotide sequence ID" value="NZ_JQHP01000012.1"/>
</dbReference>
<dbReference type="EMBL" id="JQOH01000012">
    <property type="protein sequence ID" value="KGA26795.1"/>
    <property type="molecule type" value="Genomic_DNA"/>
</dbReference>
<accession>A0AAW3ECP2</accession>
<evidence type="ECO:0000313" key="4">
    <source>
        <dbReference type="Proteomes" id="UP000029436"/>
    </source>
</evidence>
<sequence length="119" mass="13090">MEKQNNPVQIVRISDSDHKKINYEGFGPQTVFGDGATQEVRTRLAQQTGKSIDYFAEQFKNWPGLAGIVKVTLKEEALAKSHRPLNLFSPQTCPIVGSLDFGELLVSATATGLNKLKSK</sequence>
<dbReference type="Proteomes" id="UP000029436">
    <property type="component" value="Unassembled WGS sequence"/>
</dbReference>
<organism evidence="1 3">
    <name type="scientific">Pectobacterium wasabiae</name>
    <dbReference type="NCBI Taxonomy" id="55208"/>
    <lineage>
        <taxon>Bacteria</taxon>
        <taxon>Pseudomonadati</taxon>
        <taxon>Pseudomonadota</taxon>
        <taxon>Gammaproteobacteria</taxon>
        <taxon>Enterobacterales</taxon>
        <taxon>Pectobacteriaceae</taxon>
        <taxon>Pectobacterium</taxon>
    </lineage>
</organism>